<feature type="transmembrane region" description="Helical" evidence="7">
    <location>
        <begin position="242"/>
        <end position="261"/>
    </location>
</feature>
<keyword evidence="2" id="KW-0813">Transport</keyword>
<keyword evidence="10" id="KW-1185">Reference proteome</keyword>
<evidence type="ECO:0000256" key="7">
    <source>
        <dbReference type="SAM" id="Phobius"/>
    </source>
</evidence>
<dbReference type="AlphaFoldDB" id="A0A0D8BM20"/>
<dbReference type="Proteomes" id="UP000032545">
    <property type="component" value="Unassembled WGS sequence"/>
</dbReference>
<dbReference type="InterPro" id="IPR020846">
    <property type="entry name" value="MFS_dom"/>
</dbReference>
<dbReference type="PROSITE" id="PS50850">
    <property type="entry name" value="MFS"/>
    <property type="match status" value="1"/>
</dbReference>
<dbReference type="OrthoDB" id="4484751at2"/>
<reference evidence="9 10" key="2">
    <citation type="journal article" date="2016" name="Genome Announc.">
        <title>Permanent Draft Genome Sequences for Two Variants of Frankia sp. Strain CpI1, the First Frankia Strain Isolated from Root Nodules of Comptonia peregrina.</title>
        <authorList>
            <person name="Oshone R."/>
            <person name="Hurst S.G.IV."/>
            <person name="Abebe-Akele F."/>
            <person name="Simpson S."/>
            <person name="Morris K."/>
            <person name="Thomas W.K."/>
            <person name="Tisa L.S."/>
        </authorList>
    </citation>
    <scope>NUCLEOTIDE SEQUENCE [LARGE SCALE GENOMIC DNA]</scope>
    <source>
        <strain evidence="10">CpI1-S</strain>
    </source>
</reference>
<evidence type="ECO:0000313" key="10">
    <source>
        <dbReference type="Proteomes" id="UP000032545"/>
    </source>
</evidence>
<protein>
    <submittedName>
        <fullName evidence="9">Major Facilitator Superfamily transporter</fullName>
    </submittedName>
</protein>
<feature type="transmembrane region" description="Helical" evidence="7">
    <location>
        <begin position="349"/>
        <end position="368"/>
    </location>
</feature>
<feature type="transmembrane region" description="Helical" evidence="7">
    <location>
        <begin position="414"/>
        <end position="437"/>
    </location>
</feature>
<feature type="region of interest" description="Disordered" evidence="6">
    <location>
        <begin position="479"/>
        <end position="517"/>
    </location>
</feature>
<dbReference type="Pfam" id="PF07690">
    <property type="entry name" value="MFS_1"/>
    <property type="match status" value="1"/>
</dbReference>
<feature type="transmembrane region" description="Helical" evidence="7">
    <location>
        <begin position="149"/>
        <end position="173"/>
    </location>
</feature>
<feature type="transmembrane region" description="Helical" evidence="7">
    <location>
        <begin position="273"/>
        <end position="293"/>
    </location>
</feature>
<evidence type="ECO:0000259" key="8">
    <source>
        <dbReference type="PROSITE" id="PS50850"/>
    </source>
</evidence>
<feature type="transmembrane region" description="Helical" evidence="7">
    <location>
        <begin position="93"/>
        <end position="115"/>
    </location>
</feature>
<feature type="transmembrane region" description="Helical" evidence="7">
    <location>
        <begin position="374"/>
        <end position="393"/>
    </location>
</feature>
<feature type="transmembrane region" description="Helical" evidence="7">
    <location>
        <begin position="210"/>
        <end position="230"/>
    </location>
</feature>
<feature type="transmembrane region" description="Helical" evidence="7">
    <location>
        <begin position="28"/>
        <end position="49"/>
    </location>
</feature>
<dbReference type="PANTHER" id="PTHR42718">
    <property type="entry name" value="MAJOR FACILITATOR SUPERFAMILY MULTIDRUG TRANSPORTER MFSC"/>
    <property type="match status" value="1"/>
</dbReference>
<feature type="transmembrane region" description="Helical" evidence="7">
    <location>
        <begin position="61"/>
        <end position="81"/>
    </location>
</feature>
<dbReference type="PANTHER" id="PTHR42718:SF9">
    <property type="entry name" value="MAJOR FACILITATOR SUPERFAMILY MULTIDRUG TRANSPORTER MFSC"/>
    <property type="match status" value="1"/>
</dbReference>
<evidence type="ECO:0000256" key="3">
    <source>
        <dbReference type="ARBA" id="ARBA00022692"/>
    </source>
</evidence>
<organism evidence="9 10">
    <name type="scientific">Frankia torreyi</name>
    <dbReference type="NCBI Taxonomy" id="1856"/>
    <lineage>
        <taxon>Bacteria</taxon>
        <taxon>Bacillati</taxon>
        <taxon>Actinomycetota</taxon>
        <taxon>Actinomycetes</taxon>
        <taxon>Frankiales</taxon>
        <taxon>Frankiaceae</taxon>
        <taxon>Frankia</taxon>
    </lineage>
</organism>
<evidence type="ECO:0000256" key="4">
    <source>
        <dbReference type="ARBA" id="ARBA00022989"/>
    </source>
</evidence>
<dbReference type="InterPro" id="IPR011701">
    <property type="entry name" value="MFS"/>
</dbReference>
<evidence type="ECO:0000256" key="6">
    <source>
        <dbReference type="SAM" id="MobiDB-lite"/>
    </source>
</evidence>
<comment type="subcellular location">
    <subcellularLocation>
        <location evidence="1">Cell membrane</location>
        <topology evidence="1">Multi-pass membrane protein</topology>
    </subcellularLocation>
</comment>
<dbReference type="InterPro" id="IPR036259">
    <property type="entry name" value="MFS_trans_sf"/>
</dbReference>
<evidence type="ECO:0000256" key="5">
    <source>
        <dbReference type="ARBA" id="ARBA00023136"/>
    </source>
</evidence>
<evidence type="ECO:0000256" key="1">
    <source>
        <dbReference type="ARBA" id="ARBA00004651"/>
    </source>
</evidence>
<dbReference type="GO" id="GO:0005886">
    <property type="term" value="C:plasma membrane"/>
    <property type="evidence" value="ECO:0007669"/>
    <property type="project" value="UniProtKB-SubCell"/>
</dbReference>
<dbReference type="Gene3D" id="1.20.1720.10">
    <property type="entry name" value="Multidrug resistance protein D"/>
    <property type="match status" value="1"/>
</dbReference>
<keyword evidence="5 7" id="KW-0472">Membrane</keyword>
<feature type="transmembrane region" description="Helical" evidence="7">
    <location>
        <begin position="121"/>
        <end position="137"/>
    </location>
</feature>
<dbReference type="CDD" id="cd17504">
    <property type="entry name" value="MFS_MMR_MDR_like"/>
    <property type="match status" value="1"/>
</dbReference>
<feature type="transmembrane region" description="Helical" evidence="7">
    <location>
        <begin position="313"/>
        <end position="337"/>
    </location>
</feature>
<evidence type="ECO:0000313" key="9">
    <source>
        <dbReference type="EMBL" id="KJE25171.1"/>
    </source>
</evidence>
<gene>
    <name evidence="9" type="ORF">FF36_00304</name>
</gene>
<dbReference type="SUPFAM" id="SSF103473">
    <property type="entry name" value="MFS general substrate transporter"/>
    <property type="match status" value="1"/>
</dbReference>
<comment type="caution">
    <text evidence="9">The sequence shown here is derived from an EMBL/GenBank/DDBJ whole genome shotgun (WGS) entry which is preliminary data.</text>
</comment>
<evidence type="ECO:0000256" key="2">
    <source>
        <dbReference type="ARBA" id="ARBA00022448"/>
    </source>
</evidence>
<dbReference type="GO" id="GO:0022857">
    <property type="term" value="F:transmembrane transporter activity"/>
    <property type="evidence" value="ECO:0007669"/>
    <property type="project" value="InterPro"/>
</dbReference>
<name>A0A0D8BM20_9ACTN</name>
<sequence>MGEPAVHPVRAVSAGEAPAGGRSRELSAVLGVGGILTAISQVSIVPLLPDLPRLTGASASNVSWLLTVTLLVGAVVTPLFGRAGDIFGKRRMLLVALGMLTTGSVLCALTSNIWLLIPARGLQGACLAVVPLSISILRDELPPERVGSAVALMSATVGIGAALGVPFASLIIQFADWHVMFWVTGGLGLADLILAGLLVRESKVRAPARFDIPGAVGLALGLLCLLLALSKAADWGFTSPRFGGLILAAVVIFVGWARWQLRVADPLVDLRLARRPAVLAPNAAALLIGFSFYANSLSTAQLVQVPKETGYGLGLSVFASGLCLLPGGVAMFALSPVAARITASRGPRITLLLGASALVFGYLLRMFTSENLPMIVVGAAVVAAGTALAYSAMPMLIMNAVPRTQTAAANGLNVLLRTVGQAMCSAAVAALLSHLTMTTSGGAVPSLGAFQTVFAMAGVVGALALGVGCLVPTRDRVDTDVPVQPGDPARTMHAAGDDGGRLAESVSAAPTPVTTTR</sequence>
<proteinExistence type="predicted"/>
<accession>A0A0D8BM20</accession>
<dbReference type="PATRIC" id="fig|1502723.3.peg.343"/>
<dbReference type="EMBL" id="JYFN01000002">
    <property type="protein sequence ID" value="KJE25171.1"/>
    <property type="molecule type" value="Genomic_DNA"/>
</dbReference>
<feature type="transmembrane region" description="Helical" evidence="7">
    <location>
        <begin position="449"/>
        <end position="471"/>
    </location>
</feature>
<dbReference type="Gene3D" id="1.20.1250.20">
    <property type="entry name" value="MFS general substrate transporter like domains"/>
    <property type="match status" value="1"/>
</dbReference>
<keyword evidence="4 7" id="KW-1133">Transmembrane helix</keyword>
<feature type="domain" description="Major facilitator superfamily (MFS) profile" evidence="8">
    <location>
        <begin position="26"/>
        <end position="476"/>
    </location>
</feature>
<reference evidence="10" key="1">
    <citation type="submission" date="2015-02" db="EMBL/GenBank/DDBJ databases">
        <title>Draft Genome of Frankia sp. CpI1-S.</title>
        <authorList>
            <person name="Oshone R.T."/>
            <person name="Ngom M."/>
            <person name="Ghodhbane-Gtari F."/>
            <person name="Gtari M."/>
            <person name="Morris K."/>
            <person name="Thomas K."/>
            <person name="Sen A."/>
            <person name="Tisa L.S."/>
        </authorList>
    </citation>
    <scope>NUCLEOTIDE SEQUENCE [LARGE SCALE GENOMIC DNA]</scope>
    <source>
        <strain evidence="10">CpI1-S</strain>
    </source>
</reference>
<keyword evidence="3 7" id="KW-0812">Transmembrane</keyword>
<feature type="transmembrane region" description="Helical" evidence="7">
    <location>
        <begin position="179"/>
        <end position="198"/>
    </location>
</feature>